<feature type="region of interest" description="Disordered" evidence="1">
    <location>
        <begin position="40"/>
        <end position="60"/>
    </location>
</feature>
<dbReference type="RefSeq" id="WP_137333074.1">
    <property type="nucleotide sequence ID" value="NZ_CP040077.1"/>
</dbReference>
<dbReference type="AlphaFoldDB" id="A0A4P8IRD2"/>
<evidence type="ECO:0008006" key="5">
    <source>
        <dbReference type="Google" id="ProtNLM"/>
    </source>
</evidence>
<keyword evidence="4" id="KW-1185">Reference proteome</keyword>
<dbReference type="KEGG" id="tvl:FAZ95_14350"/>
<protein>
    <recommendedName>
        <fullName evidence="5">DUF4148 domain-containing protein</fullName>
    </recommendedName>
</protein>
<evidence type="ECO:0000313" key="3">
    <source>
        <dbReference type="EMBL" id="QCP50255.1"/>
    </source>
</evidence>
<evidence type="ECO:0000256" key="2">
    <source>
        <dbReference type="SAM" id="SignalP"/>
    </source>
</evidence>
<gene>
    <name evidence="3" type="ORF">FAZ95_14350</name>
</gene>
<organism evidence="3 4">
    <name type="scientific">Trinickia violacea</name>
    <dbReference type="NCBI Taxonomy" id="2571746"/>
    <lineage>
        <taxon>Bacteria</taxon>
        <taxon>Pseudomonadati</taxon>
        <taxon>Pseudomonadota</taxon>
        <taxon>Betaproteobacteria</taxon>
        <taxon>Burkholderiales</taxon>
        <taxon>Burkholderiaceae</taxon>
        <taxon>Trinickia</taxon>
    </lineage>
</organism>
<evidence type="ECO:0000256" key="1">
    <source>
        <dbReference type="SAM" id="MobiDB-lite"/>
    </source>
</evidence>
<dbReference type="Proteomes" id="UP000298656">
    <property type="component" value="Chromosome 1"/>
</dbReference>
<accession>A0A4P8IRD2</accession>
<feature type="signal peptide" evidence="2">
    <location>
        <begin position="1"/>
        <end position="21"/>
    </location>
</feature>
<feature type="chain" id="PRO_5020835993" description="DUF4148 domain-containing protein" evidence="2">
    <location>
        <begin position="22"/>
        <end position="90"/>
    </location>
</feature>
<feature type="compositionally biased region" description="Gly residues" evidence="1">
    <location>
        <begin position="49"/>
        <end position="58"/>
    </location>
</feature>
<name>A0A4P8IRD2_9BURK</name>
<proteinExistence type="predicted"/>
<keyword evidence="2" id="KW-0732">Signal</keyword>
<sequence>MNMLRLAAVAAIALIGTGAWAQELTLEQAQIQAAQVPATESASQDLGGVEPGVGGGAPQGVTRQQVYQDLIDSEKSGQLQMIQNGVFRGH</sequence>
<reference evidence="3 4" key="1">
    <citation type="submission" date="2019-05" db="EMBL/GenBank/DDBJ databases">
        <title>Burkholderia sp. DHOD12, isolated from subtropical forest soil.</title>
        <authorList>
            <person name="Gao Z.-H."/>
            <person name="Qiu L.-H."/>
        </authorList>
    </citation>
    <scope>NUCLEOTIDE SEQUENCE [LARGE SCALE GENOMIC DNA]</scope>
    <source>
        <strain evidence="3 4">DHOD12</strain>
    </source>
</reference>
<dbReference type="EMBL" id="CP040077">
    <property type="protein sequence ID" value="QCP50255.1"/>
    <property type="molecule type" value="Genomic_DNA"/>
</dbReference>
<evidence type="ECO:0000313" key="4">
    <source>
        <dbReference type="Proteomes" id="UP000298656"/>
    </source>
</evidence>